<accession>A0A543D995</accession>
<dbReference type="EMBL" id="VFPA01000004">
    <property type="protein sequence ID" value="TQM05917.1"/>
    <property type="molecule type" value="Genomic_DNA"/>
</dbReference>
<gene>
    <name evidence="2" type="ORF">FB558_6141</name>
</gene>
<dbReference type="SUPFAM" id="SSF53300">
    <property type="entry name" value="vWA-like"/>
    <property type="match status" value="1"/>
</dbReference>
<keyword evidence="3" id="KW-1185">Reference proteome</keyword>
<dbReference type="Pfam" id="PF10138">
    <property type="entry name" value="vWA-TerF-like"/>
    <property type="match status" value="1"/>
</dbReference>
<protein>
    <submittedName>
        <fullName evidence="2">TerF-like vWA domain-containing protein</fullName>
    </submittedName>
</protein>
<dbReference type="SMART" id="SM00327">
    <property type="entry name" value="VWA"/>
    <property type="match status" value="1"/>
</dbReference>
<evidence type="ECO:0000313" key="3">
    <source>
        <dbReference type="Proteomes" id="UP000315677"/>
    </source>
</evidence>
<dbReference type="Gene3D" id="3.40.50.410">
    <property type="entry name" value="von Willebrand factor, type A domain"/>
    <property type="match status" value="1"/>
</dbReference>
<name>A0A543D995_9PSEU</name>
<dbReference type="InterPro" id="IPR019303">
    <property type="entry name" value="vWA_TerF_C"/>
</dbReference>
<dbReference type="InterPro" id="IPR002035">
    <property type="entry name" value="VWF_A"/>
</dbReference>
<feature type="domain" description="VWFA" evidence="1">
    <location>
        <begin position="48"/>
        <end position="208"/>
    </location>
</feature>
<dbReference type="RefSeq" id="WP_142059462.1">
    <property type="nucleotide sequence ID" value="NZ_VFPA01000004.1"/>
</dbReference>
<comment type="caution">
    <text evidence="2">The sequence shown here is derived from an EMBL/GenBank/DDBJ whole genome shotgun (WGS) entry which is preliminary data.</text>
</comment>
<evidence type="ECO:0000259" key="1">
    <source>
        <dbReference type="SMART" id="SM00327"/>
    </source>
</evidence>
<dbReference type="OrthoDB" id="5756874at2"/>
<dbReference type="Proteomes" id="UP000315677">
    <property type="component" value="Unassembled WGS sequence"/>
</dbReference>
<dbReference type="AlphaFoldDB" id="A0A543D995"/>
<sequence length="243" mass="25925">MKSINLVKDPAGAPAVDLAELGDAHMNLAKRAQKAGISLSKRDLAGVRAQAVLLLDHSASMRSDYKNGTVQMLVERALGFALQIDVDGEIPVIPFDSRVWPTTVVGVHNYEGAVDRDVFRNGKMGSTNLAGALQELLAMAKSASSPIFAIIVTDGSPDSRTAATRLVCELAAYPVFIKFLAIRPVDYLQTLDDLGPAKRPLDNVDAKFIPDPGGMSDLAFADAMVDEWDSWIKEATGAGVLSS</sequence>
<evidence type="ECO:0000313" key="2">
    <source>
        <dbReference type="EMBL" id="TQM05917.1"/>
    </source>
</evidence>
<proteinExistence type="predicted"/>
<organism evidence="2 3">
    <name type="scientific">Pseudonocardia kunmingensis</name>
    <dbReference type="NCBI Taxonomy" id="630975"/>
    <lineage>
        <taxon>Bacteria</taxon>
        <taxon>Bacillati</taxon>
        <taxon>Actinomycetota</taxon>
        <taxon>Actinomycetes</taxon>
        <taxon>Pseudonocardiales</taxon>
        <taxon>Pseudonocardiaceae</taxon>
        <taxon>Pseudonocardia</taxon>
    </lineage>
</organism>
<reference evidence="2 3" key="1">
    <citation type="submission" date="2019-06" db="EMBL/GenBank/DDBJ databases">
        <title>Sequencing the genomes of 1000 actinobacteria strains.</title>
        <authorList>
            <person name="Klenk H.-P."/>
        </authorList>
    </citation>
    <scope>NUCLEOTIDE SEQUENCE [LARGE SCALE GENOMIC DNA]</scope>
    <source>
        <strain evidence="2 3">DSM 45301</strain>
    </source>
</reference>
<dbReference type="InterPro" id="IPR036465">
    <property type="entry name" value="vWFA_dom_sf"/>
</dbReference>